<feature type="transmembrane region" description="Helical" evidence="5">
    <location>
        <begin position="134"/>
        <end position="154"/>
    </location>
</feature>
<evidence type="ECO:0000256" key="2">
    <source>
        <dbReference type="ARBA" id="ARBA00022692"/>
    </source>
</evidence>
<keyword evidence="2 5" id="KW-0812">Transmembrane</keyword>
<sequence>MKTGKAIWELTRLEHGFIYGLGVVAGAYIALGEFDFRLSVFGFFTALFLQASAFALNDYFDYEVDITNKRLDRPLVRGELSKKDALIIAAVFAVPGFIFACLISIPAFLLALGITVLGYAYDVKLKEFGLAGNAYIAFSMAAPFIFGGVVAGNLNSEILLLSSIAFLSGLAREIMKGIEDIEGDALRDVKTLARMYGAEKASKVSAFLFITAILLSFAVMLIPEYADIKYFIPVAICDVLLLDSARRLFSGVDTVDIRSLRKKTMIALLFGLVGFLLGAV</sequence>
<keyword evidence="7" id="KW-1185">Reference proteome</keyword>
<feature type="transmembrane region" description="Helical" evidence="5">
    <location>
        <begin position="204"/>
        <end position="222"/>
    </location>
</feature>
<dbReference type="PANTHER" id="PTHR42723">
    <property type="entry name" value="CHLOROPHYLL SYNTHASE"/>
    <property type="match status" value="1"/>
</dbReference>
<feature type="transmembrane region" description="Helical" evidence="5">
    <location>
        <begin position="85"/>
        <end position="114"/>
    </location>
</feature>
<comment type="subcellular location">
    <subcellularLocation>
        <location evidence="1">Cell membrane</location>
        <topology evidence="1">Multi-pass membrane protein</topology>
    </subcellularLocation>
</comment>
<dbReference type="Gene3D" id="1.20.120.1780">
    <property type="entry name" value="UbiA prenyltransferase"/>
    <property type="match status" value="1"/>
</dbReference>
<dbReference type="InterPro" id="IPR050475">
    <property type="entry name" value="Prenyltransferase_related"/>
</dbReference>
<name>A0ABZ3H456_GEOAI</name>
<evidence type="ECO:0000256" key="3">
    <source>
        <dbReference type="ARBA" id="ARBA00022989"/>
    </source>
</evidence>
<keyword evidence="4 5" id="KW-0472">Membrane</keyword>
<dbReference type="Pfam" id="PF01040">
    <property type="entry name" value="UbiA"/>
    <property type="match status" value="1"/>
</dbReference>
<dbReference type="PANTHER" id="PTHR42723:SF1">
    <property type="entry name" value="CHLOROPHYLL SYNTHASE, CHLOROPLASTIC"/>
    <property type="match status" value="1"/>
</dbReference>
<dbReference type="GeneID" id="90448626"/>
<keyword evidence="3 5" id="KW-1133">Transmembrane helix</keyword>
<organism evidence="6 7">
    <name type="scientific">Geoglobus acetivorans</name>
    <dbReference type="NCBI Taxonomy" id="565033"/>
    <lineage>
        <taxon>Archaea</taxon>
        <taxon>Methanobacteriati</taxon>
        <taxon>Methanobacteriota</taxon>
        <taxon>Archaeoglobi</taxon>
        <taxon>Archaeoglobales</taxon>
        <taxon>Archaeoglobaceae</taxon>
        <taxon>Geoglobus</taxon>
    </lineage>
</organism>
<dbReference type="Gene3D" id="1.10.357.140">
    <property type="entry name" value="UbiA prenyltransferase"/>
    <property type="match status" value="1"/>
</dbReference>
<gene>
    <name evidence="6" type="ORF">LPQ35_03035</name>
</gene>
<evidence type="ECO:0000313" key="6">
    <source>
        <dbReference type="EMBL" id="XAT64358.1"/>
    </source>
</evidence>
<feature type="transmembrane region" description="Helical" evidence="5">
    <location>
        <begin position="12"/>
        <end position="32"/>
    </location>
</feature>
<dbReference type="EMBL" id="CP087714">
    <property type="protein sequence ID" value="XAT64358.1"/>
    <property type="molecule type" value="Genomic_DNA"/>
</dbReference>
<evidence type="ECO:0000256" key="4">
    <source>
        <dbReference type="ARBA" id="ARBA00023136"/>
    </source>
</evidence>
<dbReference type="RefSeq" id="WP_193806025.1">
    <property type="nucleotide sequence ID" value="NZ_CP087714.1"/>
</dbReference>
<dbReference type="InterPro" id="IPR000537">
    <property type="entry name" value="UbiA_prenyltransferase"/>
</dbReference>
<dbReference type="InterPro" id="IPR044878">
    <property type="entry name" value="UbiA_sf"/>
</dbReference>
<dbReference type="CDD" id="cd13961">
    <property type="entry name" value="PT_UbiA_DGGGPS"/>
    <property type="match status" value="1"/>
</dbReference>
<reference evidence="6 7" key="1">
    <citation type="submission" date="2021-11" db="EMBL/GenBank/DDBJ databases">
        <title>Whole genome of Geoglobus acetivorans.</title>
        <authorList>
            <person name="Liu D."/>
        </authorList>
    </citation>
    <scope>NUCLEOTIDE SEQUENCE [LARGE SCALE GENOMIC DNA]</scope>
    <source>
        <strain evidence="6 7">SBH6</strain>
    </source>
</reference>
<proteinExistence type="predicted"/>
<evidence type="ECO:0000256" key="5">
    <source>
        <dbReference type="SAM" id="Phobius"/>
    </source>
</evidence>
<dbReference type="Proteomes" id="UP001492541">
    <property type="component" value="Chromosome"/>
</dbReference>
<protein>
    <submittedName>
        <fullName evidence="6">UbiA family prenyltransferase</fullName>
    </submittedName>
</protein>
<dbReference type="NCBIfam" id="NF009523">
    <property type="entry name" value="PRK12884.1"/>
    <property type="match status" value="1"/>
</dbReference>
<evidence type="ECO:0000256" key="1">
    <source>
        <dbReference type="ARBA" id="ARBA00004651"/>
    </source>
</evidence>
<accession>A0ABZ3H456</accession>
<evidence type="ECO:0000313" key="7">
    <source>
        <dbReference type="Proteomes" id="UP001492541"/>
    </source>
</evidence>
<feature type="transmembrane region" description="Helical" evidence="5">
    <location>
        <begin position="38"/>
        <end position="60"/>
    </location>
</feature>